<proteinExistence type="predicted"/>
<accession>A0AAQ3PVG9</accession>
<dbReference type="InterPro" id="IPR043502">
    <property type="entry name" value="DNA/RNA_pol_sf"/>
</dbReference>
<feature type="domain" description="Reverse transcriptase" evidence="1">
    <location>
        <begin position="6"/>
        <end position="251"/>
    </location>
</feature>
<name>A0AAQ3PVG9_PASNO</name>
<dbReference type="PROSITE" id="PS50878">
    <property type="entry name" value="RT_POL"/>
    <property type="match status" value="1"/>
</dbReference>
<dbReference type="Proteomes" id="UP001341281">
    <property type="component" value="Chromosome 01"/>
</dbReference>
<dbReference type="SUPFAM" id="SSF56672">
    <property type="entry name" value="DNA/RNA polymerases"/>
    <property type="match status" value="1"/>
</dbReference>
<dbReference type="PANTHER" id="PTHR19446">
    <property type="entry name" value="REVERSE TRANSCRIPTASES"/>
    <property type="match status" value="1"/>
</dbReference>
<dbReference type="AlphaFoldDB" id="A0AAQ3PVG9"/>
<protein>
    <recommendedName>
        <fullName evidence="1">Reverse transcriptase domain-containing protein</fullName>
    </recommendedName>
</protein>
<dbReference type="Pfam" id="PF00078">
    <property type="entry name" value="RVT_1"/>
    <property type="match status" value="1"/>
</dbReference>
<keyword evidence="3" id="KW-1185">Reference proteome</keyword>
<evidence type="ECO:0000259" key="1">
    <source>
        <dbReference type="PROSITE" id="PS50878"/>
    </source>
</evidence>
<dbReference type="InterPro" id="IPR000477">
    <property type="entry name" value="RT_dom"/>
</dbReference>
<organism evidence="2 3">
    <name type="scientific">Paspalum notatum var. saurae</name>
    <dbReference type="NCBI Taxonomy" id="547442"/>
    <lineage>
        <taxon>Eukaryota</taxon>
        <taxon>Viridiplantae</taxon>
        <taxon>Streptophyta</taxon>
        <taxon>Embryophyta</taxon>
        <taxon>Tracheophyta</taxon>
        <taxon>Spermatophyta</taxon>
        <taxon>Magnoliopsida</taxon>
        <taxon>Liliopsida</taxon>
        <taxon>Poales</taxon>
        <taxon>Poaceae</taxon>
        <taxon>PACMAD clade</taxon>
        <taxon>Panicoideae</taxon>
        <taxon>Andropogonodae</taxon>
        <taxon>Paspaleae</taxon>
        <taxon>Paspalinae</taxon>
        <taxon>Paspalum</taxon>
    </lineage>
</organism>
<evidence type="ECO:0000313" key="3">
    <source>
        <dbReference type="Proteomes" id="UP001341281"/>
    </source>
</evidence>
<dbReference type="EMBL" id="CP144745">
    <property type="protein sequence ID" value="WVZ53449.1"/>
    <property type="molecule type" value="Genomic_DNA"/>
</dbReference>
<evidence type="ECO:0000313" key="2">
    <source>
        <dbReference type="EMBL" id="WVZ53449.1"/>
    </source>
</evidence>
<sequence length="252" mass="28776">MAMFIDFHNETLPIHSLNFGTIILIPKGNDVKQIQQYRPICLLNVSFKIFTKVATNRVVEVATPIIKPTQTAFLPERNIMDGAIVLHENIHELHTKNHDGIIFKIDFEKAYDKVNWDFLQQALRMKGFSPKWCSWVQAKKGLRQGDPLSPILFNIMVDMLAVIISRAKNNGQVKGVIPHLVEGGLSILQYADDTVIFLDHDLDQAKHMEMILCLFKQLSGLKINFYKSEIFYFGQTKEHATLYADLFGCKLG</sequence>
<dbReference type="CDD" id="cd01650">
    <property type="entry name" value="RT_nLTR_like"/>
    <property type="match status" value="1"/>
</dbReference>
<gene>
    <name evidence="2" type="ORF">U9M48_004389</name>
</gene>
<reference evidence="2 3" key="1">
    <citation type="submission" date="2024-02" db="EMBL/GenBank/DDBJ databases">
        <title>High-quality chromosome-scale genome assembly of Pensacola bahiagrass (Paspalum notatum Flugge var. saurae).</title>
        <authorList>
            <person name="Vega J.M."/>
            <person name="Podio M."/>
            <person name="Orjuela J."/>
            <person name="Siena L.A."/>
            <person name="Pessino S.C."/>
            <person name="Combes M.C."/>
            <person name="Mariac C."/>
            <person name="Albertini E."/>
            <person name="Pupilli F."/>
            <person name="Ortiz J.P.A."/>
            <person name="Leblanc O."/>
        </authorList>
    </citation>
    <scope>NUCLEOTIDE SEQUENCE [LARGE SCALE GENOMIC DNA]</scope>
    <source>
        <strain evidence="2">R1</strain>
        <tissue evidence="2">Leaf</tissue>
    </source>
</reference>